<sequence>MIGFERFLNDNFQCCDLIREQGWIEAQFDSRWVYPEKEMDQLLSSLEQLSELYIRVLTHELCNEYVSFRVFSDGEWDVRY</sequence>
<protein>
    <submittedName>
        <fullName evidence="1">Uncharacterized protein</fullName>
    </submittedName>
</protein>
<accession>J9GJR7</accession>
<comment type="caution">
    <text evidence="1">The sequence shown here is derived from an EMBL/GenBank/DDBJ whole genome shotgun (WGS) entry which is preliminary data.</text>
</comment>
<dbReference type="EMBL" id="AMCI01000745">
    <property type="protein sequence ID" value="EJX07962.1"/>
    <property type="molecule type" value="Genomic_DNA"/>
</dbReference>
<gene>
    <name evidence="1" type="ORF">EVA_03930</name>
</gene>
<evidence type="ECO:0000313" key="1">
    <source>
        <dbReference type="EMBL" id="EJX07962.1"/>
    </source>
</evidence>
<organism evidence="1">
    <name type="scientific">gut metagenome</name>
    <dbReference type="NCBI Taxonomy" id="749906"/>
    <lineage>
        <taxon>unclassified sequences</taxon>
        <taxon>metagenomes</taxon>
        <taxon>organismal metagenomes</taxon>
    </lineage>
</organism>
<name>J9GJR7_9ZZZZ</name>
<reference evidence="1" key="1">
    <citation type="journal article" date="2012" name="PLoS ONE">
        <title>Gene sets for utilization of primary and secondary nutrition supplies in the distal gut of endangered iberian lynx.</title>
        <authorList>
            <person name="Alcaide M."/>
            <person name="Messina E."/>
            <person name="Richter M."/>
            <person name="Bargiela R."/>
            <person name="Peplies J."/>
            <person name="Huws S.A."/>
            <person name="Newbold C.J."/>
            <person name="Golyshin P.N."/>
            <person name="Simon M.A."/>
            <person name="Lopez G."/>
            <person name="Yakimov M.M."/>
            <person name="Ferrer M."/>
        </authorList>
    </citation>
    <scope>NUCLEOTIDE SEQUENCE</scope>
</reference>
<proteinExistence type="predicted"/>
<dbReference type="AlphaFoldDB" id="J9GJR7"/>